<protein>
    <submittedName>
        <fullName evidence="2">Uncharacterized protein</fullName>
    </submittedName>
</protein>
<evidence type="ECO:0000313" key="2">
    <source>
        <dbReference type="EMBL" id="MBY25985.1"/>
    </source>
</evidence>
<dbReference type="AlphaFoldDB" id="A0A2S2P991"/>
<organism evidence="2">
    <name type="scientific">Schizaphis graminum</name>
    <name type="common">Green bug aphid</name>
    <dbReference type="NCBI Taxonomy" id="13262"/>
    <lineage>
        <taxon>Eukaryota</taxon>
        <taxon>Metazoa</taxon>
        <taxon>Ecdysozoa</taxon>
        <taxon>Arthropoda</taxon>
        <taxon>Hexapoda</taxon>
        <taxon>Insecta</taxon>
        <taxon>Pterygota</taxon>
        <taxon>Neoptera</taxon>
        <taxon>Paraneoptera</taxon>
        <taxon>Hemiptera</taxon>
        <taxon>Sternorrhyncha</taxon>
        <taxon>Aphidomorpha</taxon>
        <taxon>Aphidoidea</taxon>
        <taxon>Aphididae</taxon>
        <taxon>Aphidini</taxon>
        <taxon>Schizaphis</taxon>
    </lineage>
</organism>
<feature type="transmembrane region" description="Helical" evidence="1">
    <location>
        <begin position="44"/>
        <end position="64"/>
    </location>
</feature>
<sequence>MREYKGADATAVLRRGDSCKLRAVERDIGRSVGLSAVMRYTLQYYVLICHSILTFFYFSLVFYFRENQKIISADNIFTSCVFFYSSLVFLRFRRQTREPRE</sequence>
<feature type="transmembrane region" description="Helical" evidence="1">
    <location>
        <begin position="70"/>
        <end position="90"/>
    </location>
</feature>
<keyword evidence="1" id="KW-0472">Membrane</keyword>
<accession>A0A2S2P991</accession>
<proteinExistence type="predicted"/>
<keyword evidence="1" id="KW-0812">Transmembrane</keyword>
<evidence type="ECO:0000256" key="1">
    <source>
        <dbReference type="SAM" id="Phobius"/>
    </source>
</evidence>
<keyword evidence="1" id="KW-1133">Transmembrane helix</keyword>
<name>A0A2S2P991_SCHGA</name>
<dbReference type="EMBL" id="GGMR01013366">
    <property type="protein sequence ID" value="MBY25985.1"/>
    <property type="molecule type" value="Transcribed_RNA"/>
</dbReference>
<reference evidence="2" key="1">
    <citation type="submission" date="2018-04" db="EMBL/GenBank/DDBJ databases">
        <title>Transcriptome of Schizaphis graminum biotype I.</title>
        <authorList>
            <person name="Scully E.D."/>
            <person name="Geib S.M."/>
            <person name="Palmer N.A."/>
            <person name="Koch K."/>
            <person name="Bradshaw J."/>
            <person name="Heng-Moss T."/>
            <person name="Sarath G."/>
        </authorList>
    </citation>
    <scope>NUCLEOTIDE SEQUENCE</scope>
</reference>
<gene>
    <name evidence="2" type="ORF">g.175678</name>
</gene>